<dbReference type="PANTHER" id="PTHR24104">
    <property type="entry name" value="E3 UBIQUITIN-PROTEIN LIGASE NHLRC1-RELATED"/>
    <property type="match status" value="1"/>
</dbReference>
<dbReference type="eggNOG" id="KOG2177">
    <property type="taxonomic scope" value="Eukaryota"/>
</dbReference>
<feature type="repeat" description="NHL" evidence="2">
    <location>
        <begin position="86"/>
        <end position="129"/>
    </location>
</feature>
<proteinExistence type="predicted"/>
<dbReference type="InterPro" id="IPR011042">
    <property type="entry name" value="6-blade_b-propeller_TolB-like"/>
</dbReference>
<dbReference type="CDD" id="cd05819">
    <property type="entry name" value="NHL"/>
    <property type="match status" value="1"/>
</dbReference>
<dbReference type="InterPro" id="IPR050952">
    <property type="entry name" value="TRIM-NHL_E3_ligases"/>
</dbReference>
<protein>
    <recommendedName>
        <fullName evidence="4">SMP-30/Gluconolactonase/LRE-like region domain-containing protein</fullName>
    </recommendedName>
</protein>
<dbReference type="InterPro" id="IPR001258">
    <property type="entry name" value="NHL_repeat"/>
</dbReference>
<dbReference type="PROSITE" id="PS51125">
    <property type="entry name" value="NHL"/>
    <property type="match status" value="3"/>
</dbReference>
<dbReference type="GO" id="GO:0061630">
    <property type="term" value="F:ubiquitin protein ligase activity"/>
    <property type="evidence" value="ECO:0007669"/>
    <property type="project" value="TreeGrafter"/>
</dbReference>
<dbReference type="GO" id="GO:0008270">
    <property type="term" value="F:zinc ion binding"/>
    <property type="evidence" value="ECO:0007669"/>
    <property type="project" value="UniProtKB-KW"/>
</dbReference>
<evidence type="ECO:0000313" key="3">
    <source>
        <dbReference type="EnsemblMetazoa" id="Aqu2.1.01923_001"/>
    </source>
</evidence>
<sequence length="250" mass="27486">RSFHVGNYTAGVTVHTNGEVFASSSDGFVQIFSEAGTAVRRIGSKGNGDGQFDYPWSLLLIGDRLYVSDNNLHRVQYFSATTGQYIGQFGSNGNGNGQFSNPRGMSTDGKGNILVADFSNKRVQVFKDGTFVQVIQCDGNATDVAVDNEGKIHITIWYQHHVQVFSPDGKTRLDTYYNNPAGNFNDPYGIAIDDEGYIFVSCNNGYLHVLSPDRKQVKLISGLSNPWGVALDKDGYIYVAEYGNKCITKY</sequence>
<dbReference type="InParanoid" id="A0A1X7SIM9"/>
<accession>A0A1X7SIM9</accession>
<dbReference type="Pfam" id="PF01436">
    <property type="entry name" value="NHL"/>
    <property type="match status" value="2"/>
</dbReference>
<dbReference type="GO" id="GO:0000209">
    <property type="term" value="P:protein polyubiquitination"/>
    <property type="evidence" value="ECO:0007669"/>
    <property type="project" value="TreeGrafter"/>
</dbReference>
<dbReference type="EnsemblMetazoa" id="Aqu2.1.01923_001">
    <property type="protein sequence ID" value="Aqu2.1.01923_001"/>
    <property type="gene ID" value="Aqu2.1.01923"/>
</dbReference>
<name>A0A1X7SIM9_AMPQE</name>
<dbReference type="PANTHER" id="PTHR24104:SF25">
    <property type="entry name" value="PROTEIN LIN-41"/>
    <property type="match status" value="1"/>
</dbReference>
<organism evidence="3">
    <name type="scientific">Amphimedon queenslandica</name>
    <name type="common">Sponge</name>
    <dbReference type="NCBI Taxonomy" id="400682"/>
    <lineage>
        <taxon>Eukaryota</taxon>
        <taxon>Metazoa</taxon>
        <taxon>Porifera</taxon>
        <taxon>Demospongiae</taxon>
        <taxon>Heteroscleromorpha</taxon>
        <taxon>Haplosclerida</taxon>
        <taxon>Niphatidae</taxon>
        <taxon>Amphimedon</taxon>
    </lineage>
</organism>
<evidence type="ECO:0008006" key="4">
    <source>
        <dbReference type="Google" id="ProtNLM"/>
    </source>
</evidence>
<dbReference type="OrthoDB" id="342730at2759"/>
<dbReference type="Gene3D" id="2.120.10.30">
    <property type="entry name" value="TolB, C-terminal domain"/>
    <property type="match status" value="1"/>
</dbReference>
<dbReference type="SUPFAM" id="SSF63829">
    <property type="entry name" value="Calcium-dependent phosphotriesterase"/>
    <property type="match status" value="1"/>
</dbReference>
<evidence type="ECO:0000256" key="2">
    <source>
        <dbReference type="PROSITE-ProRule" id="PRU00504"/>
    </source>
</evidence>
<dbReference type="STRING" id="400682.A0A1X7SIM9"/>
<feature type="repeat" description="NHL" evidence="2">
    <location>
        <begin position="223"/>
        <end position="250"/>
    </location>
</feature>
<evidence type="ECO:0000256" key="1">
    <source>
        <dbReference type="ARBA" id="ARBA00022737"/>
    </source>
</evidence>
<feature type="repeat" description="NHL" evidence="2">
    <location>
        <begin position="39"/>
        <end position="81"/>
    </location>
</feature>
<reference evidence="3" key="1">
    <citation type="submission" date="2017-05" db="UniProtKB">
        <authorList>
            <consortium name="EnsemblMetazoa"/>
        </authorList>
    </citation>
    <scope>IDENTIFICATION</scope>
</reference>
<keyword evidence="1" id="KW-0677">Repeat</keyword>
<dbReference type="AlphaFoldDB" id="A0A1X7SIM9"/>
<dbReference type="GO" id="GO:0043161">
    <property type="term" value="P:proteasome-mediated ubiquitin-dependent protein catabolic process"/>
    <property type="evidence" value="ECO:0007669"/>
    <property type="project" value="TreeGrafter"/>
</dbReference>